<sequence>MARNTHITTADEAFRVARQRADTGGSDDAQKFNPFWAAVNAAKRITVRSPEDGQAELFAELEAAVSMLDENEKGKAPWRLVIPVFNEEVHIGGLFALARACGRTAMAHSVAAIVKAKRLSNLTTGDLEKFGLVETRVSDDGSRSWLQPMIGKEAITSAAEKMAEAGLVEGARALRVYLNKASVNRATGIARREAKSSASSSDEAPVTSEESSDSDES</sequence>
<reference evidence="2 3" key="1">
    <citation type="journal article" date="2016" name="Nat. Commun.">
        <title>Thousands of microbial genomes shed light on interconnected biogeochemical processes in an aquifer system.</title>
        <authorList>
            <person name="Anantharaman K."/>
            <person name="Brown C.T."/>
            <person name="Hug L.A."/>
            <person name="Sharon I."/>
            <person name="Castelle C.J."/>
            <person name="Probst A.J."/>
            <person name="Thomas B.C."/>
            <person name="Singh A."/>
            <person name="Wilkins M.J."/>
            <person name="Karaoz U."/>
            <person name="Brodie E.L."/>
            <person name="Williams K.H."/>
            <person name="Hubbard S.S."/>
            <person name="Banfield J.F."/>
        </authorList>
    </citation>
    <scope>NUCLEOTIDE SEQUENCE [LARGE SCALE GENOMIC DNA]</scope>
</reference>
<dbReference type="STRING" id="1802164.A3H51_02075"/>
<gene>
    <name evidence="2" type="ORF">A3H51_02075</name>
</gene>
<name>A0A1G2HJ25_9BACT</name>
<organism evidence="2 3">
    <name type="scientific">Candidatus Spechtbacteria bacterium RIFCSPLOWO2_02_FULL_38_8</name>
    <dbReference type="NCBI Taxonomy" id="1802164"/>
    <lineage>
        <taxon>Bacteria</taxon>
        <taxon>Candidatus Spechtiibacteriota</taxon>
    </lineage>
</organism>
<proteinExistence type="predicted"/>
<evidence type="ECO:0000313" key="3">
    <source>
        <dbReference type="Proteomes" id="UP000178509"/>
    </source>
</evidence>
<protein>
    <submittedName>
        <fullName evidence="2">Uncharacterized protein</fullName>
    </submittedName>
</protein>
<dbReference type="EMBL" id="MHOJ01000033">
    <property type="protein sequence ID" value="OGZ61878.1"/>
    <property type="molecule type" value="Genomic_DNA"/>
</dbReference>
<feature type="region of interest" description="Disordered" evidence="1">
    <location>
        <begin position="189"/>
        <end position="217"/>
    </location>
</feature>
<accession>A0A1G2HJ25</accession>
<dbReference type="Proteomes" id="UP000178509">
    <property type="component" value="Unassembled WGS sequence"/>
</dbReference>
<comment type="caution">
    <text evidence="2">The sequence shown here is derived from an EMBL/GenBank/DDBJ whole genome shotgun (WGS) entry which is preliminary data.</text>
</comment>
<evidence type="ECO:0000313" key="2">
    <source>
        <dbReference type="EMBL" id="OGZ61878.1"/>
    </source>
</evidence>
<dbReference type="AlphaFoldDB" id="A0A1G2HJ25"/>
<evidence type="ECO:0000256" key="1">
    <source>
        <dbReference type="SAM" id="MobiDB-lite"/>
    </source>
</evidence>